<keyword evidence="3 6" id="KW-0694">RNA-binding</keyword>
<keyword evidence="4 6" id="KW-0689">Ribosomal protein</keyword>
<reference evidence="8" key="1">
    <citation type="journal article" date="2015" name="ISME J.">
        <title>Aquifer environment selects for microbial species cohorts in sediment and groundwater.</title>
        <authorList>
            <person name="Hug L.A."/>
            <person name="Thomas B.C."/>
            <person name="Brown C.T."/>
            <person name="Frischkorn K.R."/>
            <person name="Williams K.H."/>
            <person name="Tringe S.G."/>
            <person name="Banfield J.F."/>
        </authorList>
    </citation>
    <scope>NUCLEOTIDE SEQUENCE</scope>
</reference>
<dbReference type="GO" id="GO:1990904">
    <property type="term" value="C:ribonucleoprotein complex"/>
    <property type="evidence" value="ECO:0007669"/>
    <property type="project" value="UniProtKB-KW"/>
</dbReference>
<dbReference type="GO" id="GO:0003735">
    <property type="term" value="F:structural constituent of ribosome"/>
    <property type="evidence" value="ECO:0007669"/>
    <property type="project" value="InterPro"/>
</dbReference>
<evidence type="ECO:0000313" key="8">
    <source>
        <dbReference type="EMBL" id="AKQ04243.1"/>
    </source>
</evidence>
<evidence type="ECO:0000256" key="1">
    <source>
        <dbReference type="ARBA" id="ARBA00006700"/>
    </source>
</evidence>
<dbReference type="NCBIfam" id="NF004363">
    <property type="entry name" value="PRK05738.2-4"/>
    <property type="match status" value="1"/>
</dbReference>
<protein>
    <recommendedName>
        <fullName evidence="6">Large ribosomal subunit protein uL23</fullName>
    </recommendedName>
</protein>
<dbReference type="Pfam" id="PF00276">
    <property type="entry name" value="Ribosomal_L23"/>
    <property type="match status" value="1"/>
</dbReference>
<dbReference type="SUPFAM" id="SSF54189">
    <property type="entry name" value="Ribosomal proteins S24e, L23 and L15e"/>
    <property type="match status" value="1"/>
</dbReference>
<evidence type="ECO:0000256" key="5">
    <source>
        <dbReference type="ARBA" id="ARBA00023274"/>
    </source>
</evidence>
<dbReference type="GO" id="GO:0006412">
    <property type="term" value="P:translation"/>
    <property type="evidence" value="ECO:0007669"/>
    <property type="project" value="UniProtKB-UniRule"/>
</dbReference>
<evidence type="ECO:0000256" key="7">
    <source>
        <dbReference type="RuleBase" id="RU003934"/>
    </source>
</evidence>
<sequence>MNLQEVIKRSVITEKSAALKAVHNILVLEVDIRANKTIIKETLRKAFNVTPLDIRTSIVRGKTRSYGRFSGKRKNWKKAIVTLKDGDHIEAFEVK</sequence>
<name>A0A0H4T8N2_9BACT</name>
<keyword evidence="5 6" id="KW-0687">Ribonucleoprotein</keyword>
<dbReference type="PANTHER" id="PTHR11620">
    <property type="entry name" value="60S RIBOSOMAL PROTEIN L23A"/>
    <property type="match status" value="1"/>
</dbReference>
<evidence type="ECO:0000256" key="2">
    <source>
        <dbReference type="ARBA" id="ARBA00022730"/>
    </source>
</evidence>
<dbReference type="InterPro" id="IPR012678">
    <property type="entry name" value="Ribosomal_uL23/eL15/eS24_sf"/>
</dbReference>
<keyword evidence="2 6" id="KW-0699">rRNA-binding</keyword>
<evidence type="ECO:0000256" key="6">
    <source>
        <dbReference type="HAMAP-Rule" id="MF_01369"/>
    </source>
</evidence>
<dbReference type="InterPro" id="IPR012677">
    <property type="entry name" value="Nucleotide-bd_a/b_plait_sf"/>
</dbReference>
<dbReference type="Gene3D" id="3.30.70.330">
    <property type="match status" value="1"/>
</dbReference>
<accession>A0A0H4T8N2</accession>
<organism evidence="8">
    <name type="scientific">uncultured bacterium Rifle_16ft_4_minimus_4564</name>
    <dbReference type="NCBI Taxonomy" id="1665161"/>
    <lineage>
        <taxon>Bacteria</taxon>
        <taxon>environmental samples</taxon>
    </lineage>
</organism>
<dbReference type="GO" id="GO:0019843">
    <property type="term" value="F:rRNA binding"/>
    <property type="evidence" value="ECO:0007669"/>
    <property type="project" value="UniProtKB-UniRule"/>
</dbReference>
<comment type="subunit">
    <text evidence="6">Part of the 50S ribosomal subunit. Contacts protein L29, and trigger factor when it is bound to the ribosome.</text>
</comment>
<dbReference type="HAMAP" id="MF_01369_B">
    <property type="entry name" value="Ribosomal_uL23_B"/>
    <property type="match status" value="1"/>
</dbReference>
<dbReference type="EMBL" id="KT007033">
    <property type="protein sequence ID" value="AKQ04243.1"/>
    <property type="molecule type" value="Genomic_DNA"/>
</dbReference>
<dbReference type="InterPro" id="IPR013025">
    <property type="entry name" value="Ribosomal_uL23-like"/>
</dbReference>
<gene>
    <name evidence="6 8" type="primary">rplW</name>
</gene>
<dbReference type="AlphaFoldDB" id="A0A0H4T8N2"/>
<dbReference type="GO" id="GO:0005840">
    <property type="term" value="C:ribosome"/>
    <property type="evidence" value="ECO:0007669"/>
    <property type="project" value="UniProtKB-KW"/>
</dbReference>
<evidence type="ECO:0000256" key="3">
    <source>
        <dbReference type="ARBA" id="ARBA00022884"/>
    </source>
</evidence>
<dbReference type="InterPro" id="IPR001014">
    <property type="entry name" value="Ribosomal_uL23_CS"/>
</dbReference>
<comment type="similarity">
    <text evidence="1 6 7">Belongs to the universal ribosomal protein uL23 family.</text>
</comment>
<evidence type="ECO:0000256" key="4">
    <source>
        <dbReference type="ARBA" id="ARBA00022980"/>
    </source>
</evidence>
<comment type="function">
    <text evidence="6">One of the early assembly proteins it binds 23S rRNA. One of the proteins that surrounds the polypeptide exit tunnel on the outside of the ribosome. Forms the main docking site for trigger factor binding to the ribosome.</text>
</comment>
<dbReference type="PROSITE" id="PS00050">
    <property type="entry name" value="RIBOSOMAL_L23"/>
    <property type="match status" value="1"/>
</dbReference>
<proteinExistence type="inferred from homology"/>